<comment type="caution">
    <text evidence="1">The sequence shown here is derived from an EMBL/GenBank/DDBJ whole genome shotgun (WGS) entry which is preliminary data.</text>
</comment>
<reference evidence="1 2" key="1">
    <citation type="submission" date="2016-03" db="EMBL/GenBank/DDBJ databases">
        <title>Genome sequence of Nesiotobacter sp. nov., a moderately halophilic alphaproteobacterium isolated from the Yellow Sea, China.</title>
        <authorList>
            <person name="Zhang G."/>
            <person name="Zhang R."/>
        </authorList>
    </citation>
    <scope>NUCLEOTIDE SEQUENCE [LARGE SCALE GENOMIC DNA]</scope>
    <source>
        <strain evidence="1 2">WB1-6</strain>
    </source>
</reference>
<keyword evidence="2" id="KW-1185">Reference proteome</keyword>
<protein>
    <submittedName>
        <fullName evidence="1">Tellurite resistance protein TerB</fullName>
    </submittedName>
</protein>
<sequence length="137" mass="15360">MSKLLSVQEALVHIMVMTAAADSSMTDSELRTIGEVVQFLPVFRGFDEGELVRISGECAERMSDENGLINTLDLIAQSLPRKLYDTGYAVAVEVAAADLDLRQEELRMLQMFRDRFDLDKLTVAAIERGAQARYRTE</sequence>
<dbReference type="CDD" id="cd07176">
    <property type="entry name" value="terB"/>
    <property type="match status" value="1"/>
</dbReference>
<name>A0A1U7JCY5_9HYPH</name>
<dbReference type="Gene3D" id="1.10.3680.10">
    <property type="entry name" value="TerB-like"/>
    <property type="match status" value="1"/>
</dbReference>
<evidence type="ECO:0000313" key="1">
    <source>
        <dbReference type="EMBL" id="OKL42616.1"/>
    </source>
</evidence>
<proteinExistence type="predicted"/>
<dbReference type="InterPro" id="IPR029024">
    <property type="entry name" value="TerB-like"/>
</dbReference>
<dbReference type="Proteomes" id="UP000185783">
    <property type="component" value="Unassembled WGS sequence"/>
</dbReference>
<evidence type="ECO:0000313" key="2">
    <source>
        <dbReference type="Proteomes" id="UP000185783"/>
    </source>
</evidence>
<dbReference type="SUPFAM" id="SSF158682">
    <property type="entry name" value="TerB-like"/>
    <property type="match status" value="1"/>
</dbReference>
<gene>
    <name evidence="1" type="ORF">A3843_18380</name>
</gene>
<dbReference type="OrthoDB" id="8448017at2"/>
<organism evidence="1 2">
    <name type="scientific">Pseudovibrio exalbescens</name>
    <dbReference type="NCBI Taxonomy" id="197461"/>
    <lineage>
        <taxon>Bacteria</taxon>
        <taxon>Pseudomonadati</taxon>
        <taxon>Pseudomonadota</taxon>
        <taxon>Alphaproteobacteria</taxon>
        <taxon>Hyphomicrobiales</taxon>
        <taxon>Stappiaceae</taxon>
        <taxon>Pseudovibrio</taxon>
    </lineage>
</organism>
<dbReference type="AlphaFoldDB" id="A0A1U7JCY5"/>
<dbReference type="STRING" id="197461.A3843_18380"/>
<dbReference type="RefSeq" id="WP_028482653.1">
    <property type="nucleotide sequence ID" value="NZ_LVVZ01000041.1"/>
</dbReference>
<accession>A0A1U7JCY5</accession>
<dbReference type="EMBL" id="LVVZ01000041">
    <property type="protein sequence ID" value="OKL42616.1"/>
    <property type="molecule type" value="Genomic_DNA"/>
</dbReference>